<proteinExistence type="predicted"/>
<evidence type="ECO:0000256" key="1">
    <source>
        <dbReference type="SAM" id="MobiDB-lite"/>
    </source>
</evidence>
<reference evidence="2" key="1">
    <citation type="submission" date="2014-07" db="EMBL/GenBank/DDBJ databases">
        <authorList>
            <person name="Martin A.A"/>
            <person name="De Silva N."/>
        </authorList>
    </citation>
    <scope>NUCLEOTIDE SEQUENCE</scope>
</reference>
<name>A0A0K0EYP1_STRVS</name>
<accession>A0A0K0EYP1</accession>
<feature type="compositionally biased region" description="Basic and acidic residues" evidence="1">
    <location>
        <begin position="215"/>
        <end position="225"/>
    </location>
</feature>
<protein>
    <submittedName>
        <fullName evidence="3">OCIA domain-containing protein</fullName>
    </submittedName>
</protein>
<evidence type="ECO:0000313" key="3">
    <source>
        <dbReference type="WBParaSite" id="SVE_0165000.1"/>
    </source>
</evidence>
<dbReference type="AlphaFoldDB" id="A0A0K0EYP1"/>
<feature type="compositionally biased region" description="Low complexity" evidence="1">
    <location>
        <begin position="192"/>
        <end position="204"/>
    </location>
</feature>
<sequence length="240" mass="27728">MEGILMTNQVGDELKEPLRKLSDDDKRLLKTELNKIEKNISYKVMLPNAVFMVGNMHLAITKLKIPFLLRYRPISLYLTAAAVSYLSSKLITRTYAIMKIQPLLHSLIKKSETDNQSVSIHGGYEELRRRNRLNKYDFNEPPPLASDNYNEMGNEKPNEFCSKFNLGLEVDNNPKETSRMNTDPNQRKHSYDGYNYDSYGYMSGTPVPKISNENFRNDNRSEKPSYDSLTKNKYGDTDFS</sequence>
<dbReference type="Proteomes" id="UP000035680">
    <property type="component" value="Unassembled WGS sequence"/>
</dbReference>
<organism evidence="2 3">
    <name type="scientific">Strongyloides venezuelensis</name>
    <name type="common">Threadworm</name>
    <dbReference type="NCBI Taxonomy" id="75913"/>
    <lineage>
        <taxon>Eukaryota</taxon>
        <taxon>Metazoa</taxon>
        <taxon>Ecdysozoa</taxon>
        <taxon>Nematoda</taxon>
        <taxon>Chromadorea</taxon>
        <taxon>Rhabditida</taxon>
        <taxon>Tylenchina</taxon>
        <taxon>Panagrolaimomorpha</taxon>
        <taxon>Strongyloidoidea</taxon>
        <taxon>Strongyloididae</taxon>
        <taxon>Strongyloides</taxon>
    </lineage>
</organism>
<evidence type="ECO:0000313" key="2">
    <source>
        <dbReference type="Proteomes" id="UP000035680"/>
    </source>
</evidence>
<dbReference type="WBParaSite" id="SVE_0165000.1">
    <property type="protein sequence ID" value="SVE_0165000.1"/>
    <property type="gene ID" value="SVE_0165000"/>
</dbReference>
<reference evidence="3" key="2">
    <citation type="submission" date="2015-08" db="UniProtKB">
        <authorList>
            <consortium name="WormBaseParasite"/>
        </authorList>
    </citation>
    <scope>IDENTIFICATION</scope>
</reference>
<keyword evidence="2" id="KW-1185">Reference proteome</keyword>
<feature type="region of interest" description="Disordered" evidence="1">
    <location>
        <begin position="169"/>
        <end position="240"/>
    </location>
</feature>